<dbReference type="InterPro" id="IPR003033">
    <property type="entry name" value="SCP2_sterol-bd_dom"/>
</dbReference>
<comment type="similarity">
    <text evidence="1">Belongs to the UbiJ family.</text>
</comment>
<proteinExistence type="inferred from homology"/>
<keyword evidence="1" id="KW-0963">Cytoplasm</keyword>
<name>A0A2K9LIZ9_9GAMM</name>
<comment type="pathway">
    <text evidence="1">Cofactor biosynthesis; ubiquinone biosynthesis.</text>
</comment>
<protein>
    <recommendedName>
        <fullName evidence="1">Ubiquinone biosynthesis accessory factor UbiJ</fullName>
    </recommendedName>
</protein>
<dbReference type="InterPro" id="IPR038989">
    <property type="entry name" value="UbiJ"/>
</dbReference>
<sequence>MDQHRQSLIPVFLTEQLERAANRALYYAPVTRLQLTKLKGKSLAIELQRPNFPLLMTVGKRSLGFQNQWEGAADVTIRGPAVALLRQIGSAEISPADLMQLGIEIEGDQQLAQQFLQVIKDLDLDLESALGDLIGDMAAHQITEVARVGFSWLRSTARAVIDQSRNVIAEERQWVLTPREFQRFQSDVEDLREDTDRLQARLQRLHKARMPAPLNSPSENNEPTP</sequence>
<keyword evidence="5" id="KW-1185">Reference proteome</keyword>
<accession>A0A2K9LIZ9</accession>
<evidence type="ECO:0000313" key="5">
    <source>
        <dbReference type="Proteomes" id="UP000235116"/>
    </source>
</evidence>
<dbReference type="RefSeq" id="WP_101893579.1">
    <property type="nucleotide sequence ID" value="NZ_CP022684.1"/>
</dbReference>
<dbReference type="UniPathway" id="UPA00232"/>
<dbReference type="GO" id="GO:0006744">
    <property type="term" value="P:ubiquinone biosynthetic process"/>
    <property type="evidence" value="ECO:0007669"/>
    <property type="project" value="UniProtKB-UniRule"/>
</dbReference>
<comment type="subcellular location">
    <subcellularLocation>
        <location evidence="1">Cytoplasm</location>
    </subcellularLocation>
</comment>
<comment type="function">
    <text evidence="1">Required for ubiquinone (coenzyme Q) biosynthesis. Binds hydrophobic ubiquinone biosynthetic intermediates via its SCP2 domain and is essential for the stability of the Ubi complex. May constitute a docking platform where Ubi enzymes assemble and access their SCP2-bound polyprenyl substrates.</text>
</comment>
<evidence type="ECO:0000259" key="3">
    <source>
        <dbReference type="Pfam" id="PF02036"/>
    </source>
</evidence>
<keyword evidence="1" id="KW-0831">Ubiquinone biosynthesis</keyword>
<gene>
    <name evidence="1" type="primary">ubiJ</name>
    <name evidence="4" type="ORF">Kalk_07385</name>
</gene>
<dbReference type="OrthoDB" id="9796077at2"/>
<evidence type="ECO:0000313" key="4">
    <source>
        <dbReference type="EMBL" id="AUM12243.1"/>
    </source>
</evidence>
<dbReference type="EMBL" id="CP022684">
    <property type="protein sequence ID" value="AUM12243.1"/>
    <property type="molecule type" value="Genomic_DNA"/>
</dbReference>
<feature type="region of interest" description="Disordered" evidence="2">
    <location>
        <begin position="206"/>
        <end position="225"/>
    </location>
</feature>
<evidence type="ECO:0000256" key="1">
    <source>
        <dbReference type="HAMAP-Rule" id="MF_02215"/>
    </source>
</evidence>
<feature type="domain" description="SCP2" evidence="3">
    <location>
        <begin position="30"/>
        <end position="119"/>
    </location>
</feature>
<dbReference type="KEGG" id="kak:Kalk_07385"/>
<dbReference type="PANTHER" id="PTHR38693:SF1">
    <property type="entry name" value="UBIQUINONE BIOSYNTHESIS ACCESSORY FACTOR UBIJ"/>
    <property type="match status" value="1"/>
</dbReference>
<dbReference type="AlphaFoldDB" id="A0A2K9LIZ9"/>
<organism evidence="4 5">
    <name type="scientific">Ketobacter alkanivorans</name>
    <dbReference type="NCBI Taxonomy" id="1917421"/>
    <lineage>
        <taxon>Bacteria</taxon>
        <taxon>Pseudomonadati</taxon>
        <taxon>Pseudomonadota</taxon>
        <taxon>Gammaproteobacteria</taxon>
        <taxon>Pseudomonadales</taxon>
        <taxon>Ketobacteraceae</taxon>
        <taxon>Ketobacter</taxon>
    </lineage>
</organism>
<dbReference type="Proteomes" id="UP000235116">
    <property type="component" value="Chromosome"/>
</dbReference>
<evidence type="ECO:0000256" key="2">
    <source>
        <dbReference type="SAM" id="MobiDB-lite"/>
    </source>
</evidence>
<dbReference type="Pfam" id="PF02036">
    <property type="entry name" value="SCP2"/>
    <property type="match status" value="1"/>
</dbReference>
<dbReference type="PANTHER" id="PTHR38693">
    <property type="entry name" value="UBIQUINONE BIOSYNTHESIS PROTEIN UBIJ"/>
    <property type="match status" value="1"/>
</dbReference>
<feature type="compositionally biased region" description="Polar residues" evidence="2">
    <location>
        <begin position="215"/>
        <end position="225"/>
    </location>
</feature>
<reference evidence="5" key="1">
    <citation type="submission" date="2017-08" db="EMBL/GenBank/DDBJ databases">
        <title>Direct submision.</title>
        <authorList>
            <person name="Kim S.-J."/>
            <person name="Rhee S.-K."/>
        </authorList>
    </citation>
    <scope>NUCLEOTIDE SEQUENCE [LARGE SCALE GENOMIC DNA]</scope>
    <source>
        <strain evidence="5">GI5</strain>
    </source>
</reference>
<dbReference type="HAMAP" id="MF_02215">
    <property type="entry name" value="UbiJ"/>
    <property type="match status" value="1"/>
</dbReference>
<dbReference type="GO" id="GO:0005737">
    <property type="term" value="C:cytoplasm"/>
    <property type="evidence" value="ECO:0007669"/>
    <property type="project" value="UniProtKB-SubCell"/>
</dbReference>